<evidence type="ECO:0000256" key="9">
    <source>
        <dbReference type="ARBA" id="ARBA00023102"/>
    </source>
</evidence>
<dbReference type="SUPFAM" id="SSF51735">
    <property type="entry name" value="NAD(P)-binding Rossmann-fold domains"/>
    <property type="match status" value="1"/>
</dbReference>
<keyword evidence="8 12" id="KW-0560">Oxidoreductase</keyword>
<comment type="similarity">
    <text evidence="12">Belongs to the tetrahydrofolate dehydrogenase/cyclohydrolase family.</text>
</comment>
<sequence>MIAQVIDGRAEAARLTDNVRARAHRFTDEFGRCPGLAVVLIGDDPASSVYVKAKTEKARSTGILSSSHRLPSDTTEDALLRLIDQLNRDRTVDGILVQLPLPPHIAPERVLQRILPCKDVDGFHPVNAGLLATGQPGLVPCTPLGCLRLVQSVAAELVGQNVVVVGRSTIVGRPAAQVFLNADCSVTILHKESRDVPGHCRSADILVVAAGSPGLVRRDWVKPGAVVIDVGINRIPVSSGYRLVGDVDFEGVQYVASAITPVPGGVGPMTVAALMENTVACAEALAIRAPEVMSPDNRLHFDHADV</sequence>
<gene>
    <name evidence="12 15" type="primary">folD</name>
</gene>
<organism evidence="15">
    <name type="scientific">Escherichia coli</name>
    <dbReference type="NCBI Taxonomy" id="562"/>
    <lineage>
        <taxon>Bacteria</taxon>
        <taxon>Pseudomonadati</taxon>
        <taxon>Pseudomonadota</taxon>
        <taxon>Gammaproteobacteria</taxon>
        <taxon>Enterobacterales</taxon>
        <taxon>Enterobacteriaceae</taxon>
        <taxon>Escherichia</taxon>
    </lineage>
</organism>
<evidence type="ECO:0000256" key="2">
    <source>
        <dbReference type="ARBA" id="ARBA00011738"/>
    </source>
</evidence>
<keyword evidence="7 12" id="KW-0521">NADP</keyword>
<dbReference type="InterPro" id="IPR046346">
    <property type="entry name" value="Aminoacid_DH-like_N_sf"/>
</dbReference>
<dbReference type="AlphaFoldDB" id="A0A0U2VN41"/>
<dbReference type="GO" id="GO:0000105">
    <property type="term" value="P:L-histidine biosynthetic process"/>
    <property type="evidence" value="ECO:0007669"/>
    <property type="project" value="UniProtKB-KW"/>
</dbReference>
<dbReference type="GO" id="GO:0006164">
    <property type="term" value="P:purine nucleotide biosynthetic process"/>
    <property type="evidence" value="ECO:0007669"/>
    <property type="project" value="UniProtKB-KW"/>
</dbReference>
<dbReference type="EMBL" id="KT950740">
    <property type="protein sequence ID" value="ALS39157.1"/>
    <property type="molecule type" value="Genomic_DNA"/>
</dbReference>
<dbReference type="SUPFAM" id="SSF53223">
    <property type="entry name" value="Aminoacid dehydrogenase-like, N-terminal domain"/>
    <property type="match status" value="1"/>
</dbReference>
<feature type="domain" description="Tetrahydrofolate dehydrogenase/cyclohydrolase NAD(P)-binding" evidence="14">
    <location>
        <begin position="140"/>
        <end position="283"/>
    </location>
</feature>
<dbReference type="GO" id="GO:0035999">
    <property type="term" value="P:tetrahydrofolate interconversion"/>
    <property type="evidence" value="ECO:0007669"/>
    <property type="project" value="UniProtKB-UniRule"/>
</dbReference>
<comment type="pathway">
    <text evidence="1 12">One-carbon metabolism; tetrahydrofolate interconversion.</text>
</comment>
<comment type="subunit">
    <text evidence="2 12">Homodimer.</text>
</comment>
<evidence type="ECO:0000256" key="5">
    <source>
        <dbReference type="ARBA" id="ARBA00022755"/>
    </source>
</evidence>
<evidence type="ECO:0000256" key="1">
    <source>
        <dbReference type="ARBA" id="ARBA00004777"/>
    </source>
</evidence>
<keyword evidence="5 12" id="KW-0658">Purine biosynthesis</keyword>
<evidence type="ECO:0000256" key="10">
    <source>
        <dbReference type="ARBA" id="ARBA00023167"/>
    </source>
</evidence>
<comment type="catalytic activity">
    <reaction evidence="12">
        <text>(6R)-5,10-methylene-5,6,7,8-tetrahydrofolate + NADP(+) = (6R)-5,10-methenyltetrahydrofolate + NADPH</text>
        <dbReference type="Rhea" id="RHEA:22812"/>
        <dbReference type="ChEBI" id="CHEBI:15636"/>
        <dbReference type="ChEBI" id="CHEBI:57455"/>
        <dbReference type="ChEBI" id="CHEBI:57783"/>
        <dbReference type="ChEBI" id="CHEBI:58349"/>
        <dbReference type="EC" id="1.5.1.5"/>
    </reaction>
</comment>
<dbReference type="InterPro" id="IPR020867">
    <property type="entry name" value="THF_DH/CycHdrlase_CS"/>
</dbReference>
<keyword evidence="10 12" id="KW-0486">Methionine biosynthesis</keyword>
<dbReference type="CDD" id="cd01080">
    <property type="entry name" value="NAD_bind_m-THF_DH_Cyclohyd"/>
    <property type="match status" value="1"/>
</dbReference>
<accession>A0A0U2VN41</accession>
<evidence type="ECO:0000256" key="7">
    <source>
        <dbReference type="ARBA" id="ARBA00022857"/>
    </source>
</evidence>
<dbReference type="InterPro" id="IPR020631">
    <property type="entry name" value="THF_DH/CycHdrlase_NAD-bd_dom"/>
</dbReference>
<keyword evidence="3 12" id="KW-0554">One-carbon metabolism</keyword>
<comment type="caution">
    <text evidence="12">Lacks conserved residue(s) required for the propagation of feature annotation.</text>
</comment>
<comment type="function">
    <text evidence="12">Catalyzes the oxidation of 5,10-methylenetetrahydrofolate to 5,10-methenyltetrahydrofolate and then the hydrolysis of 5,10-methenyltetrahydrofolate to 10-formyltetrahydrofolate.</text>
</comment>
<evidence type="ECO:0000313" key="15">
    <source>
        <dbReference type="EMBL" id="ALS39157.1"/>
    </source>
</evidence>
<dbReference type="PANTHER" id="PTHR48099:SF5">
    <property type="entry name" value="C-1-TETRAHYDROFOLATE SYNTHASE, CYTOPLASMIC"/>
    <property type="match status" value="1"/>
</dbReference>
<dbReference type="Gene3D" id="3.40.50.10860">
    <property type="entry name" value="Leucine Dehydrogenase, chain A, domain 1"/>
    <property type="match status" value="1"/>
</dbReference>
<dbReference type="InterPro" id="IPR036291">
    <property type="entry name" value="NAD(P)-bd_dom_sf"/>
</dbReference>
<dbReference type="EC" id="1.5.1.5" evidence="12"/>
<proteinExistence type="inferred from homology"/>
<evidence type="ECO:0000256" key="11">
    <source>
        <dbReference type="ARBA" id="ARBA00023268"/>
    </source>
</evidence>
<dbReference type="Gene3D" id="3.40.50.720">
    <property type="entry name" value="NAD(P)-binding Rossmann-like Domain"/>
    <property type="match status" value="1"/>
</dbReference>
<dbReference type="GO" id="GO:0005829">
    <property type="term" value="C:cytosol"/>
    <property type="evidence" value="ECO:0007669"/>
    <property type="project" value="TreeGrafter"/>
</dbReference>
<dbReference type="PANTHER" id="PTHR48099">
    <property type="entry name" value="C-1-TETRAHYDROFOLATE SYNTHASE, CYTOPLASMIC-RELATED"/>
    <property type="match status" value="1"/>
</dbReference>
<evidence type="ECO:0000259" key="13">
    <source>
        <dbReference type="Pfam" id="PF00763"/>
    </source>
</evidence>
<dbReference type="SMR" id="A0A0U2VN41"/>
<name>A0A0U2VN41_ECOLX</name>
<keyword evidence="9 12" id="KW-0368">Histidine biosynthesis</keyword>
<evidence type="ECO:0000259" key="14">
    <source>
        <dbReference type="Pfam" id="PF02882"/>
    </source>
</evidence>
<keyword evidence="6 12" id="KW-0378">Hydrolase</keyword>
<dbReference type="EC" id="3.5.4.9" evidence="12"/>
<protein>
    <recommendedName>
        <fullName evidence="12">Bifunctional protein FolD</fullName>
    </recommendedName>
    <domain>
        <recommendedName>
            <fullName evidence="12">Methylenetetrahydrofolate dehydrogenase</fullName>
            <ecNumber evidence="12">1.5.1.5</ecNumber>
        </recommendedName>
    </domain>
    <domain>
        <recommendedName>
            <fullName evidence="12">Methenyltetrahydrofolate cyclohydrolase</fullName>
            <ecNumber evidence="12">3.5.4.9</ecNumber>
        </recommendedName>
    </domain>
</protein>
<dbReference type="GO" id="GO:0009086">
    <property type="term" value="P:methionine biosynthetic process"/>
    <property type="evidence" value="ECO:0007669"/>
    <property type="project" value="UniProtKB-KW"/>
</dbReference>
<keyword evidence="4 12" id="KW-0028">Amino-acid biosynthesis</keyword>
<keyword evidence="15" id="KW-0614">Plasmid</keyword>
<dbReference type="GO" id="GO:0004488">
    <property type="term" value="F:methylenetetrahydrofolate dehydrogenase (NADP+) activity"/>
    <property type="evidence" value="ECO:0007669"/>
    <property type="project" value="UniProtKB-UniRule"/>
</dbReference>
<dbReference type="HAMAP" id="MF_01576">
    <property type="entry name" value="THF_DHG_CYH"/>
    <property type="match status" value="1"/>
</dbReference>
<evidence type="ECO:0000256" key="8">
    <source>
        <dbReference type="ARBA" id="ARBA00023002"/>
    </source>
</evidence>
<dbReference type="GO" id="GO:0004477">
    <property type="term" value="F:methenyltetrahydrofolate cyclohydrolase activity"/>
    <property type="evidence" value="ECO:0007669"/>
    <property type="project" value="UniProtKB-UniRule"/>
</dbReference>
<dbReference type="FunFam" id="3.40.50.10860:FF:000005">
    <property type="entry name" value="C-1-tetrahydrofolate synthase, cytoplasmic, putative"/>
    <property type="match status" value="1"/>
</dbReference>
<dbReference type="PRINTS" id="PR00085">
    <property type="entry name" value="THFDHDRGNASE"/>
</dbReference>
<comment type="catalytic activity">
    <reaction evidence="12">
        <text>(6R)-5,10-methenyltetrahydrofolate + H2O = (6R)-10-formyltetrahydrofolate + H(+)</text>
        <dbReference type="Rhea" id="RHEA:23700"/>
        <dbReference type="ChEBI" id="CHEBI:15377"/>
        <dbReference type="ChEBI" id="CHEBI:15378"/>
        <dbReference type="ChEBI" id="CHEBI:57455"/>
        <dbReference type="ChEBI" id="CHEBI:195366"/>
        <dbReference type="EC" id="3.5.4.9"/>
    </reaction>
</comment>
<feature type="binding site" evidence="12">
    <location>
        <position position="232"/>
    </location>
    <ligand>
        <name>NADP(+)</name>
        <dbReference type="ChEBI" id="CHEBI:58349"/>
    </ligand>
</feature>
<keyword evidence="11 12" id="KW-0511">Multifunctional enzyme</keyword>
<evidence type="ECO:0000256" key="3">
    <source>
        <dbReference type="ARBA" id="ARBA00022563"/>
    </source>
</evidence>
<evidence type="ECO:0000256" key="4">
    <source>
        <dbReference type="ARBA" id="ARBA00022605"/>
    </source>
</evidence>
<feature type="domain" description="Tetrahydrofolate dehydrogenase/cyclohydrolase catalytic" evidence="13">
    <location>
        <begin position="6"/>
        <end position="121"/>
    </location>
</feature>
<dbReference type="Pfam" id="PF02882">
    <property type="entry name" value="THF_DHG_CYH_C"/>
    <property type="match status" value="1"/>
</dbReference>
<evidence type="ECO:0000256" key="12">
    <source>
        <dbReference type="HAMAP-Rule" id="MF_01576"/>
    </source>
</evidence>
<dbReference type="InterPro" id="IPR000672">
    <property type="entry name" value="THF_DH/CycHdrlase"/>
</dbReference>
<reference evidence="15" key="1">
    <citation type="submission" date="2015-10" db="EMBL/GenBank/DDBJ databases">
        <title>Effective heterologous utilization of chloromethane and dichloromethane is uncorrelated in Methylobacterium species.</title>
        <authorList>
            <person name="Michener J.K."/>
            <person name="Vuilleumier S."/>
            <person name="Bringel F."/>
            <person name="Marx C.J."/>
        </authorList>
    </citation>
    <scope>NUCLEOTIDE SEQUENCE</scope>
    <source>
        <strain evidence="15">10-Beta</strain>
        <plasmid evidence="15">pJM50</plasmid>
    </source>
</reference>
<evidence type="ECO:0000256" key="6">
    <source>
        <dbReference type="ARBA" id="ARBA00022801"/>
    </source>
</evidence>
<dbReference type="Pfam" id="PF00763">
    <property type="entry name" value="THF_DHG_CYH"/>
    <property type="match status" value="1"/>
</dbReference>
<dbReference type="InterPro" id="IPR020630">
    <property type="entry name" value="THF_DH/CycHdrlase_cat_dom"/>
</dbReference>
<dbReference type="UniPathway" id="UPA00193"/>
<feature type="binding site" evidence="12">
    <location>
        <begin position="166"/>
        <end position="168"/>
    </location>
    <ligand>
        <name>NADP(+)</name>
        <dbReference type="ChEBI" id="CHEBI:58349"/>
    </ligand>
</feature>
<dbReference type="PROSITE" id="PS00767">
    <property type="entry name" value="THF_DHG_CYH_2"/>
    <property type="match status" value="1"/>
</dbReference>
<geneLocation type="plasmid" evidence="15">
    <name>pJM50</name>
</geneLocation>
<dbReference type="FunFam" id="3.40.50.720:FF:000006">
    <property type="entry name" value="Bifunctional protein FolD"/>
    <property type="match status" value="1"/>
</dbReference>